<reference evidence="9" key="1">
    <citation type="submission" date="2018-01" db="EMBL/GenBank/DDBJ databases">
        <authorList>
            <person name="Mao J.F."/>
        </authorList>
    </citation>
    <scope>NUCLEOTIDE SEQUENCE</scope>
    <source>
        <strain evidence="9">Huo1</strain>
        <tissue evidence="9">Leaf</tissue>
    </source>
</reference>
<dbReference type="Proteomes" id="UP000298416">
    <property type="component" value="Unassembled WGS sequence"/>
</dbReference>
<dbReference type="GO" id="GO:0004713">
    <property type="term" value="F:protein tyrosine kinase activity"/>
    <property type="evidence" value="ECO:0007669"/>
    <property type="project" value="InterPro"/>
</dbReference>
<dbReference type="PROSITE" id="PS50011">
    <property type="entry name" value="PROTEIN_KINASE_DOM"/>
    <property type="match status" value="1"/>
</dbReference>
<dbReference type="Gene3D" id="2.60.120.430">
    <property type="entry name" value="Galactose-binding lectin"/>
    <property type="match status" value="1"/>
</dbReference>
<organism evidence="9">
    <name type="scientific">Salvia splendens</name>
    <name type="common">Scarlet sage</name>
    <dbReference type="NCBI Taxonomy" id="180675"/>
    <lineage>
        <taxon>Eukaryota</taxon>
        <taxon>Viridiplantae</taxon>
        <taxon>Streptophyta</taxon>
        <taxon>Embryophyta</taxon>
        <taxon>Tracheophyta</taxon>
        <taxon>Spermatophyta</taxon>
        <taxon>Magnoliopsida</taxon>
        <taxon>eudicotyledons</taxon>
        <taxon>Gunneridae</taxon>
        <taxon>Pentapetalae</taxon>
        <taxon>asterids</taxon>
        <taxon>lamiids</taxon>
        <taxon>Lamiales</taxon>
        <taxon>Lamiaceae</taxon>
        <taxon>Nepetoideae</taxon>
        <taxon>Mentheae</taxon>
        <taxon>Salviinae</taxon>
        <taxon>Salvia</taxon>
        <taxon>Salvia subgen. Calosphace</taxon>
        <taxon>core Calosphace</taxon>
    </lineage>
</organism>
<evidence type="ECO:0000256" key="2">
    <source>
        <dbReference type="ARBA" id="ARBA00022679"/>
    </source>
</evidence>
<evidence type="ECO:0000256" key="7">
    <source>
        <dbReference type="SAM" id="Phobius"/>
    </source>
</evidence>
<evidence type="ECO:0000313" key="10">
    <source>
        <dbReference type="Proteomes" id="UP000298416"/>
    </source>
</evidence>
<keyword evidence="3 6" id="KW-0547">Nucleotide-binding</keyword>
<dbReference type="PANTHER" id="PTHR47989:SF62">
    <property type="entry name" value="OS05G0423500 PROTEIN"/>
    <property type="match status" value="1"/>
</dbReference>
<accession>A0A8X8ZJG4</accession>
<dbReference type="GO" id="GO:0005524">
    <property type="term" value="F:ATP binding"/>
    <property type="evidence" value="ECO:0007669"/>
    <property type="project" value="UniProtKB-UniRule"/>
</dbReference>
<dbReference type="AlphaFoldDB" id="A0A8X8ZJG4"/>
<evidence type="ECO:0000256" key="1">
    <source>
        <dbReference type="ARBA" id="ARBA00022527"/>
    </source>
</evidence>
<feature type="binding site" evidence="6">
    <location>
        <position position="244"/>
    </location>
    <ligand>
        <name>ATP</name>
        <dbReference type="ChEBI" id="CHEBI:30616"/>
    </ligand>
</feature>
<evidence type="ECO:0000313" key="9">
    <source>
        <dbReference type="EMBL" id="KAG6407262.1"/>
    </source>
</evidence>
<name>A0A8X8ZJG4_SALSN</name>
<dbReference type="PROSITE" id="PS00107">
    <property type="entry name" value="PROTEIN_KINASE_ATP"/>
    <property type="match status" value="1"/>
</dbReference>
<dbReference type="InterPro" id="IPR001245">
    <property type="entry name" value="Ser-Thr/Tyr_kinase_cat_dom"/>
</dbReference>
<dbReference type="InterPro" id="IPR000719">
    <property type="entry name" value="Prot_kinase_dom"/>
</dbReference>
<feature type="domain" description="Protein kinase" evidence="8">
    <location>
        <begin position="217"/>
        <end position="388"/>
    </location>
</feature>
<dbReference type="SUPFAM" id="SSF56112">
    <property type="entry name" value="Protein kinase-like (PK-like)"/>
    <property type="match status" value="1"/>
</dbReference>
<keyword evidence="10" id="KW-1185">Reference proteome</keyword>
<sequence>MSNISKSLEWAFPVDSGFFYLLRFHFFDFLHRKENDMVFTININNQIADTEVDVIFMAGGPDFPIFKDYKTWVPDVGNRGKQDLLLSLVPFLEIRPRYINALLNGLEIFKLNDSVGSFAVSNPELVINSPPVSLEWNHLPAAAKKKKIGVVVGSVISVVVVVAAVAMLIIRRRKVKDKAGTSVTESSLVTLSTRSRSTHDTCRYLSIDEIKAATGNFDDSFVIGRGGFGRVYRGFICNVPVAIKRLNSTSRQGTREYLTEIDVLFKLCHLHLVSLVGYCGDDGEMILVYDYMANGSLRDHLYDSEKSPLTWKQRLQICVGAANGWTTSTAVAPSSTATSSLVTSFSMRNGWPRCRTSASPKWPSPHTSARSSKAAWVMLTQSTTAENS</sequence>
<gene>
    <name evidence="9" type="ORF">SASPL_130248</name>
</gene>
<protein>
    <recommendedName>
        <fullName evidence="8">Protein kinase domain-containing protein</fullName>
    </recommendedName>
</protein>
<keyword evidence="5 6" id="KW-0067">ATP-binding</keyword>
<keyword evidence="1" id="KW-0723">Serine/threonine-protein kinase</keyword>
<dbReference type="InterPro" id="IPR011009">
    <property type="entry name" value="Kinase-like_dom_sf"/>
</dbReference>
<dbReference type="Gene3D" id="1.10.510.10">
    <property type="entry name" value="Transferase(Phosphotransferase) domain 1"/>
    <property type="match status" value="1"/>
</dbReference>
<dbReference type="GO" id="GO:0004674">
    <property type="term" value="F:protein serine/threonine kinase activity"/>
    <property type="evidence" value="ECO:0007669"/>
    <property type="project" value="UniProtKB-KW"/>
</dbReference>
<dbReference type="PANTHER" id="PTHR47989">
    <property type="entry name" value="OS01G0750732 PROTEIN"/>
    <property type="match status" value="1"/>
</dbReference>
<evidence type="ECO:0000256" key="5">
    <source>
        <dbReference type="ARBA" id="ARBA00022840"/>
    </source>
</evidence>
<evidence type="ECO:0000256" key="6">
    <source>
        <dbReference type="PROSITE-ProRule" id="PRU10141"/>
    </source>
</evidence>
<evidence type="ECO:0000259" key="8">
    <source>
        <dbReference type="PROSITE" id="PS50011"/>
    </source>
</evidence>
<dbReference type="InterPro" id="IPR020635">
    <property type="entry name" value="Tyr_kinase_cat_dom"/>
</dbReference>
<comment type="caution">
    <text evidence="9">The sequence shown here is derived from an EMBL/GenBank/DDBJ whole genome shotgun (WGS) entry which is preliminary data.</text>
</comment>
<evidence type="ECO:0000256" key="3">
    <source>
        <dbReference type="ARBA" id="ARBA00022741"/>
    </source>
</evidence>
<keyword evidence="7" id="KW-0472">Membrane</keyword>
<dbReference type="SMART" id="SM00219">
    <property type="entry name" value="TyrKc"/>
    <property type="match status" value="1"/>
</dbReference>
<dbReference type="Pfam" id="PF07714">
    <property type="entry name" value="PK_Tyr_Ser-Thr"/>
    <property type="match status" value="1"/>
</dbReference>
<keyword evidence="4" id="KW-0418">Kinase</keyword>
<keyword evidence="2" id="KW-0808">Transferase</keyword>
<dbReference type="EMBL" id="PNBA02000011">
    <property type="protein sequence ID" value="KAG6407262.1"/>
    <property type="molecule type" value="Genomic_DNA"/>
</dbReference>
<proteinExistence type="predicted"/>
<evidence type="ECO:0000256" key="4">
    <source>
        <dbReference type="ARBA" id="ARBA00022777"/>
    </source>
</evidence>
<dbReference type="InterPro" id="IPR017441">
    <property type="entry name" value="Protein_kinase_ATP_BS"/>
</dbReference>
<dbReference type="FunFam" id="3.30.200.20:FF:000039">
    <property type="entry name" value="receptor-like protein kinase FERONIA"/>
    <property type="match status" value="1"/>
</dbReference>
<reference evidence="9" key="2">
    <citation type="submission" date="2020-08" db="EMBL/GenBank/DDBJ databases">
        <title>Plant Genome Project.</title>
        <authorList>
            <person name="Zhang R.-G."/>
        </authorList>
    </citation>
    <scope>NUCLEOTIDE SEQUENCE</scope>
    <source>
        <strain evidence="9">Huo1</strain>
        <tissue evidence="9">Leaf</tissue>
    </source>
</reference>
<keyword evidence="7" id="KW-1133">Transmembrane helix</keyword>
<keyword evidence="7" id="KW-0812">Transmembrane</keyword>
<feature type="transmembrane region" description="Helical" evidence="7">
    <location>
        <begin position="148"/>
        <end position="170"/>
    </location>
</feature>